<dbReference type="EC" id="1.1.1.133" evidence="2"/>
<reference evidence="6" key="1">
    <citation type="submission" date="2017-07" db="EMBL/GenBank/DDBJ databases">
        <title>Comparative genome mining reveals phylogenetic distribution patterns of secondary metabolites in Amycolatopsis.</title>
        <authorList>
            <person name="Adamek M."/>
            <person name="Alanjary M."/>
            <person name="Sales-Ortells H."/>
            <person name="Goodfellow M."/>
            <person name="Bull A.T."/>
            <person name="Kalinowski J."/>
            <person name="Ziemert N."/>
        </authorList>
    </citation>
    <scope>NUCLEOTIDE SEQUENCE [LARGE SCALE GENOMIC DNA]</scope>
    <source>
        <strain evidence="6">H5</strain>
    </source>
</reference>
<evidence type="ECO:0000313" key="5">
    <source>
        <dbReference type="EMBL" id="OXM59614.1"/>
    </source>
</evidence>
<keyword evidence="2" id="KW-0521">NADP</keyword>
<name>A0A229SLJ0_9PSEU</name>
<dbReference type="NCBIfam" id="TIGR01214">
    <property type="entry name" value="rmlD"/>
    <property type="match status" value="1"/>
</dbReference>
<sequence>MRPVLLVPGGTGQLGRELVALAPPGTGVRAPGHAELDLTDGGAVAAAVAGFAADARAEGRCPIVVNAAAYTAVDAAETDAAAAFAVNARGPALLAAACAAHDVPLLHVSTDAVFAGDASRPYEVDDPAGPASVYGRSKLAGERAVLESAAAAWVIRTSWVYGAHGENFVRAMLRLAAGDAELSVVDDQCAAPTWSADLAAGLLELAARVAGGTPPRGVVLHCTGGGGTSRFALARAVFEELGADPRRVRPCTTAEFPRPAPRPAYSVLSRASWRAAGLTPPRHWRRALSAAVPAIASGEAADRRAMGSKPTSASRGNRGRSEAANAYSKKTLPSPADSV</sequence>
<comment type="caution">
    <text evidence="5">The sequence shown here is derived from an EMBL/GenBank/DDBJ whole genome shotgun (WGS) entry which is preliminary data.</text>
</comment>
<organism evidence="5 6">
    <name type="scientific">Amycolatopsis vastitatis</name>
    <dbReference type="NCBI Taxonomy" id="1905142"/>
    <lineage>
        <taxon>Bacteria</taxon>
        <taxon>Bacillati</taxon>
        <taxon>Actinomycetota</taxon>
        <taxon>Actinomycetes</taxon>
        <taxon>Pseudonocardiales</taxon>
        <taxon>Pseudonocardiaceae</taxon>
        <taxon>Amycolatopsis</taxon>
    </lineage>
</organism>
<dbReference type="UniPathway" id="UPA00124"/>
<feature type="region of interest" description="Disordered" evidence="3">
    <location>
        <begin position="299"/>
        <end position="339"/>
    </location>
</feature>
<evidence type="ECO:0000259" key="4">
    <source>
        <dbReference type="Pfam" id="PF04321"/>
    </source>
</evidence>
<comment type="similarity">
    <text evidence="1 2">Belongs to the dTDP-4-dehydrorhamnose reductase family.</text>
</comment>
<dbReference type="InterPro" id="IPR005913">
    <property type="entry name" value="dTDP_dehydrorham_reduct"/>
</dbReference>
<evidence type="ECO:0000256" key="3">
    <source>
        <dbReference type="SAM" id="MobiDB-lite"/>
    </source>
</evidence>
<feature type="domain" description="RmlD-like substrate binding" evidence="4">
    <location>
        <begin position="5"/>
        <end position="292"/>
    </location>
</feature>
<dbReference type="AlphaFoldDB" id="A0A229SLJ0"/>
<dbReference type="InterPro" id="IPR029903">
    <property type="entry name" value="RmlD-like-bd"/>
</dbReference>
<dbReference type="OrthoDB" id="9803892at2"/>
<evidence type="ECO:0000256" key="1">
    <source>
        <dbReference type="ARBA" id="ARBA00010944"/>
    </source>
</evidence>
<dbReference type="Gene3D" id="3.90.25.10">
    <property type="entry name" value="UDP-galactose 4-epimerase, domain 1"/>
    <property type="match status" value="1"/>
</dbReference>
<dbReference type="GO" id="GO:0008831">
    <property type="term" value="F:dTDP-4-dehydrorhamnose reductase activity"/>
    <property type="evidence" value="ECO:0007669"/>
    <property type="project" value="UniProtKB-EC"/>
</dbReference>
<accession>A0A229SLJ0</accession>
<keyword evidence="2" id="KW-0560">Oxidoreductase</keyword>
<keyword evidence="6" id="KW-1185">Reference proteome</keyword>
<dbReference type="CDD" id="cd05254">
    <property type="entry name" value="dTDP_HR_like_SDR_e"/>
    <property type="match status" value="1"/>
</dbReference>
<evidence type="ECO:0000256" key="2">
    <source>
        <dbReference type="RuleBase" id="RU364082"/>
    </source>
</evidence>
<dbReference type="PANTHER" id="PTHR10491">
    <property type="entry name" value="DTDP-4-DEHYDRORHAMNOSE REDUCTASE"/>
    <property type="match status" value="1"/>
</dbReference>
<gene>
    <name evidence="5" type="primary">rfbD</name>
    <name evidence="5" type="ORF">CF165_46850</name>
</gene>
<dbReference type="Gene3D" id="3.40.50.720">
    <property type="entry name" value="NAD(P)-binding Rossmann-like Domain"/>
    <property type="match status" value="1"/>
</dbReference>
<dbReference type="PANTHER" id="PTHR10491:SF4">
    <property type="entry name" value="METHIONINE ADENOSYLTRANSFERASE 2 SUBUNIT BETA"/>
    <property type="match status" value="1"/>
</dbReference>
<dbReference type="SUPFAM" id="SSF51735">
    <property type="entry name" value="NAD(P)-binding Rossmann-fold domains"/>
    <property type="match status" value="1"/>
</dbReference>
<dbReference type="InterPro" id="IPR036291">
    <property type="entry name" value="NAD(P)-bd_dom_sf"/>
</dbReference>
<dbReference type="GO" id="GO:0005829">
    <property type="term" value="C:cytosol"/>
    <property type="evidence" value="ECO:0007669"/>
    <property type="project" value="TreeGrafter"/>
</dbReference>
<evidence type="ECO:0000313" key="6">
    <source>
        <dbReference type="Proteomes" id="UP000215199"/>
    </source>
</evidence>
<comment type="function">
    <text evidence="2">Catalyzes the reduction of dTDP-6-deoxy-L-lyxo-4-hexulose to yield dTDP-L-rhamnose.</text>
</comment>
<protein>
    <recommendedName>
        <fullName evidence="2">dTDP-4-dehydrorhamnose reductase</fullName>
        <ecNumber evidence="2">1.1.1.133</ecNumber>
    </recommendedName>
</protein>
<proteinExistence type="inferred from homology"/>
<comment type="pathway">
    <text evidence="2">Carbohydrate biosynthesis; dTDP-L-rhamnose biosynthesis.</text>
</comment>
<dbReference type="EMBL" id="NMUL01000078">
    <property type="protein sequence ID" value="OXM59614.1"/>
    <property type="molecule type" value="Genomic_DNA"/>
</dbReference>
<dbReference type="Proteomes" id="UP000215199">
    <property type="component" value="Unassembled WGS sequence"/>
</dbReference>
<dbReference type="RefSeq" id="WP_093954075.1">
    <property type="nucleotide sequence ID" value="NZ_NMUL01000078.1"/>
</dbReference>
<dbReference type="GO" id="GO:0019305">
    <property type="term" value="P:dTDP-rhamnose biosynthetic process"/>
    <property type="evidence" value="ECO:0007669"/>
    <property type="project" value="UniProtKB-UniPathway"/>
</dbReference>
<dbReference type="Pfam" id="PF04321">
    <property type="entry name" value="RmlD_sub_bind"/>
    <property type="match status" value="1"/>
</dbReference>